<dbReference type="Gene3D" id="3.90.550.20">
    <property type="match status" value="1"/>
</dbReference>
<dbReference type="GO" id="GO:0016757">
    <property type="term" value="F:glycosyltransferase activity"/>
    <property type="evidence" value="ECO:0007669"/>
    <property type="project" value="InterPro"/>
</dbReference>
<dbReference type="Proteomes" id="UP000054516">
    <property type="component" value="Unassembled WGS sequence"/>
</dbReference>
<protein>
    <submittedName>
        <fullName evidence="1">Putative capsule polysaccharide biosynthesis protein</fullName>
    </submittedName>
</protein>
<dbReference type="OMA" id="VPWMYGT"/>
<reference evidence="1" key="1">
    <citation type="submission" date="2016-03" db="EMBL/GenBank/DDBJ databases">
        <title>Draft genome sequence of Rosellinia necatrix.</title>
        <authorList>
            <person name="Kanematsu S."/>
        </authorList>
    </citation>
    <scope>NUCLEOTIDE SEQUENCE [LARGE SCALE GENOMIC DNA]</scope>
    <source>
        <strain evidence="1">W97</strain>
    </source>
</reference>
<name>A0A1S7UJX2_ROSNE</name>
<sequence>MSIQIPAEYRDQFEPYESQEKRTDEEILRTFYGFQPVTSEKNIWTFWDSGVKGMPAWCRRNVISWARICGPEWTVRVLDSDKESPNYAGKYIPTGLPEAFYKQTMNGSHAGPHSADFLRGACLYDYGGAWVDSSIFFMRSMDDICWDKLEDPASPLRVAVPVIAGNLLNCFLAARKHDPFIKRWHDIFMHVWEGRTNPDGLANHPILAPIVPHFLESMLAEMGEGFGLKAPPEKMVEYGLQMACWRRVCMLEDDGEGFSGADYWVNNVMWLDCPKELMGPFYDFELKASAFNKSPKLFDLFAMKRDGPKDSPEYREAEQTVWNQLTESSMMKVATAKGMVDWVSLGTLWNRPENLGKDDEPGTFGELLRYIPTHFKQIKKEMSILEPERPAVTFRKGVLEP</sequence>
<dbReference type="SUPFAM" id="SSF53448">
    <property type="entry name" value="Nucleotide-diphospho-sugar transferases"/>
    <property type="match status" value="1"/>
</dbReference>
<dbReference type="EMBL" id="DF977447">
    <property type="protein sequence ID" value="GAP83566.1"/>
    <property type="molecule type" value="Genomic_DNA"/>
</dbReference>
<dbReference type="Pfam" id="PF05704">
    <property type="entry name" value="Caps_synth"/>
    <property type="match status" value="1"/>
</dbReference>
<dbReference type="InterPro" id="IPR008441">
    <property type="entry name" value="AfumC-like_glycosyl_Trfase"/>
</dbReference>
<accession>A0A1S7UJX2</accession>
<dbReference type="OrthoDB" id="409543at2759"/>
<dbReference type="InterPro" id="IPR029044">
    <property type="entry name" value="Nucleotide-diphossugar_trans"/>
</dbReference>
<organism evidence="1">
    <name type="scientific">Rosellinia necatrix</name>
    <name type="common">White root-rot fungus</name>
    <dbReference type="NCBI Taxonomy" id="77044"/>
    <lineage>
        <taxon>Eukaryota</taxon>
        <taxon>Fungi</taxon>
        <taxon>Dikarya</taxon>
        <taxon>Ascomycota</taxon>
        <taxon>Pezizomycotina</taxon>
        <taxon>Sordariomycetes</taxon>
        <taxon>Xylariomycetidae</taxon>
        <taxon>Xylariales</taxon>
        <taxon>Xylariaceae</taxon>
        <taxon>Rosellinia</taxon>
    </lineage>
</organism>
<dbReference type="AlphaFoldDB" id="A0A1S7UJX2"/>
<gene>
    <name evidence="1" type="ORF">SAMD00023353_0200570</name>
</gene>
<keyword evidence="2" id="KW-1185">Reference proteome</keyword>
<proteinExistence type="predicted"/>
<evidence type="ECO:0000313" key="2">
    <source>
        <dbReference type="Proteomes" id="UP000054516"/>
    </source>
</evidence>
<evidence type="ECO:0000313" key="1">
    <source>
        <dbReference type="EMBL" id="GAP83566.1"/>
    </source>
</evidence>